<dbReference type="EMBL" id="CP023695">
    <property type="protein sequence ID" value="QEV22622.1"/>
    <property type="molecule type" value="Genomic_DNA"/>
</dbReference>
<evidence type="ECO:0000256" key="1">
    <source>
        <dbReference type="SAM" id="MobiDB-lite"/>
    </source>
</evidence>
<keyword evidence="2" id="KW-0812">Transmembrane</keyword>
<dbReference type="KEGG" id="salw:CP975_29650"/>
<evidence type="ECO:0000256" key="2">
    <source>
        <dbReference type="SAM" id="Phobius"/>
    </source>
</evidence>
<name>A0A5J6HTX8_STRAD</name>
<reference evidence="3 4" key="1">
    <citation type="submission" date="2017-09" db="EMBL/GenBank/DDBJ databases">
        <authorList>
            <person name="Lee N."/>
            <person name="Cho B.-K."/>
        </authorList>
    </citation>
    <scope>NUCLEOTIDE SEQUENCE [LARGE SCALE GENOMIC DNA]</scope>
    <source>
        <strain evidence="3 4">ATCC 12461</strain>
    </source>
</reference>
<keyword evidence="2" id="KW-0472">Membrane</keyword>
<gene>
    <name evidence="3" type="ORF">CP975_29650</name>
</gene>
<keyword evidence="4" id="KW-1185">Reference proteome</keyword>
<keyword evidence="2" id="KW-1133">Transmembrane helix</keyword>
<feature type="transmembrane region" description="Helical" evidence="2">
    <location>
        <begin position="28"/>
        <end position="46"/>
    </location>
</feature>
<evidence type="ECO:0000313" key="4">
    <source>
        <dbReference type="Proteomes" id="UP000326553"/>
    </source>
</evidence>
<accession>A0A5J6HTX8</accession>
<dbReference type="AlphaFoldDB" id="A0A5J6HTX8"/>
<organism evidence="3 4">
    <name type="scientific">Streptomyces alboniger</name>
    <dbReference type="NCBI Taxonomy" id="132473"/>
    <lineage>
        <taxon>Bacteria</taxon>
        <taxon>Bacillati</taxon>
        <taxon>Actinomycetota</taxon>
        <taxon>Actinomycetes</taxon>
        <taxon>Kitasatosporales</taxon>
        <taxon>Streptomycetaceae</taxon>
        <taxon>Streptomyces</taxon>
        <taxon>Streptomyces aurantiacus group</taxon>
    </lineage>
</organism>
<evidence type="ECO:0000313" key="3">
    <source>
        <dbReference type="EMBL" id="QEV22622.1"/>
    </source>
</evidence>
<feature type="region of interest" description="Disordered" evidence="1">
    <location>
        <begin position="51"/>
        <end position="107"/>
    </location>
</feature>
<dbReference type="Proteomes" id="UP000326553">
    <property type="component" value="Chromosome"/>
</dbReference>
<feature type="compositionally biased region" description="Polar residues" evidence="1">
    <location>
        <begin position="51"/>
        <end position="60"/>
    </location>
</feature>
<protein>
    <submittedName>
        <fullName evidence="3">Uncharacterized protein</fullName>
    </submittedName>
</protein>
<dbReference type="OrthoDB" id="4252921at2"/>
<feature type="compositionally biased region" description="Gly residues" evidence="1">
    <location>
        <begin position="63"/>
        <end position="80"/>
    </location>
</feature>
<sequence length="107" mass="10269">MLIVIGVACIVATPMVWLLSGPGTGELVGASSQVGTGVAALVWAWLQPRQGDSATDTGQARASGGGSAHTGIRRPGGAGTGSARVDRTGDATAGGSGSSAGTGIDYS</sequence>
<proteinExistence type="predicted"/>